<dbReference type="GO" id="GO:0005739">
    <property type="term" value="C:mitochondrion"/>
    <property type="evidence" value="ECO:0007669"/>
    <property type="project" value="TreeGrafter"/>
</dbReference>
<dbReference type="PANTHER" id="PTHR11451:SF46">
    <property type="entry name" value="THREONINE--TRNA LIGASE"/>
    <property type="match status" value="1"/>
</dbReference>
<keyword evidence="1" id="KW-0648">Protein biosynthesis</keyword>
<dbReference type="EMBL" id="OZ034819">
    <property type="protein sequence ID" value="CAL1394142.1"/>
    <property type="molecule type" value="Genomic_DNA"/>
</dbReference>
<evidence type="ECO:0000313" key="3">
    <source>
        <dbReference type="EMBL" id="CAL1394142.1"/>
    </source>
</evidence>
<dbReference type="GO" id="GO:0006435">
    <property type="term" value="P:threonyl-tRNA aminoacylation"/>
    <property type="evidence" value="ECO:0007669"/>
    <property type="project" value="TreeGrafter"/>
</dbReference>
<name>A0AAV2F872_9ROSI</name>
<gene>
    <name evidence="3" type="ORF">LTRI10_LOCUS34663</name>
</gene>
<feature type="domain" description="Aminoacyl-transfer RNA synthetases class-II family profile" evidence="2">
    <location>
        <begin position="23"/>
        <end position="86"/>
    </location>
</feature>
<dbReference type="Proteomes" id="UP001497516">
    <property type="component" value="Chromosome 6"/>
</dbReference>
<reference evidence="3 4" key="1">
    <citation type="submission" date="2024-04" db="EMBL/GenBank/DDBJ databases">
        <authorList>
            <person name="Fracassetti M."/>
        </authorList>
    </citation>
    <scope>NUCLEOTIDE SEQUENCE [LARGE SCALE GENOMIC DNA]</scope>
</reference>
<evidence type="ECO:0000256" key="1">
    <source>
        <dbReference type="ARBA" id="ARBA00022917"/>
    </source>
</evidence>
<dbReference type="InterPro" id="IPR006195">
    <property type="entry name" value="aa-tRNA-synth_II"/>
</dbReference>
<dbReference type="GO" id="GO:0009507">
    <property type="term" value="C:chloroplast"/>
    <property type="evidence" value="ECO:0007669"/>
    <property type="project" value="TreeGrafter"/>
</dbReference>
<dbReference type="Gene3D" id="3.30.930.10">
    <property type="entry name" value="Bira Bifunctional Protein, Domain 2"/>
    <property type="match status" value="1"/>
</dbReference>
<proteinExistence type="predicted"/>
<dbReference type="AlphaFoldDB" id="A0AAV2F872"/>
<organism evidence="3 4">
    <name type="scientific">Linum trigynum</name>
    <dbReference type="NCBI Taxonomy" id="586398"/>
    <lineage>
        <taxon>Eukaryota</taxon>
        <taxon>Viridiplantae</taxon>
        <taxon>Streptophyta</taxon>
        <taxon>Embryophyta</taxon>
        <taxon>Tracheophyta</taxon>
        <taxon>Spermatophyta</taxon>
        <taxon>Magnoliopsida</taxon>
        <taxon>eudicotyledons</taxon>
        <taxon>Gunneridae</taxon>
        <taxon>Pentapetalae</taxon>
        <taxon>rosids</taxon>
        <taxon>fabids</taxon>
        <taxon>Malpighiales</taxon>
        <taxon>Linaceae</taxon>
        <taxon>Linum</taxon>
    </lineage>
</organism>
<dbReference type="GO" id="GO:0004829">
    <property type="term" value="F:threonine-tRNA ligase activity"/>
    <property type="evidence" value="ECO:0007669"/>
    <property type="project" value="TreeGrafter"/>
</dbReference>
<dbReference type="PANTHER" id="PTHR11451">
    <property type="entry name" value="THREONINE-TRNA LIGASE"/>
    <property type="match status" value="1"/>
</dbReference>
<dbReference type="SUPFAM" id="SSF55681">
    <property type="entry name" value="Class II aaRS and biotin synthetases"/>
    <property type="match status" value="1"/>
</dbReference>
<sequence>MLGTKQELFFCHPLSPGSWFFLPHGTQIYNKLMGFIKSQYIKRGYEEVKTPNMYNMRLWETSGHAANYRDNMFLLNIEKQEFGLKPMNCPGHCLKFHQV</sequence>
<evidence type="ECO:0000259" key="2">
    <source>
        <dbReference type="PROSITE" id="PS50862"/>
    </source>
</evidence>
<keyword evidence="4" id="KW-1185">Reference proteome</keyword>
<accession>A0AAV2F872</accession>
<evidence type="ECO:0000313" key="4">
    <source>
        <dbReference type="Proteomes" id="UP001497516"/>
    </source>
</evidence>
<dbReference type="PROSITE" id="PS50862">
    <property type="entry name" value="AA_TRNA_LIGASE_II"/>
    <property type="match status" value="1"/>
</dbReference>
<protein>
    <recommendedName>
        <fullName evidence="2">Aminoacyl-transfer RNA synthetases class-II family profile domain-containing protein</fullName>
    </recommendedName>
</protein>
<dbReference type="InterPro" id="IPR045864">
    <property type="entry name" value="aa-tRNA-synth_II/BPL/LPL"/>
</dbReference>